<dbReference type="CDD" id="cd02855">
    <property type="entry name" value="E_set_GBE_prok_N"/>
    <property type="match status" value="1"/>
</dbReference>
<dbReference type="GO" id="GO:0005829">
    <property type="term" value="C:cytosol"/>
    <property type="evidence" value="ECO:0007669"/>
    <property type="project" value="TreeGrafter"/>
</dbReference>
<dbReference type="Pfam" id="PF02922">
    <property type="entry name" value="CBM_48"/>
    <property type="match status" value="1"/>
</dbReference>
<keyword evidence="3" id="KW-0808">Transferase</keyword>
<name>A0A0J6S1J3_9HYPH</name>
<dbReference type="SUPFAM" id="SSF81296">
    <property type="entry name" value="E set domains"/>
    <property type="match status" value="2"/>
</dbReference>
<dbReference type="AlphaFoldDB" id="A0A0J6S1J3"/>
<gene>
    <name evidence="8" type="ORF">VQ03_30505</name>
</gene>
<dbReference type="Proteomes" id="UP000036449">
    <property type="component" value="Unassembled WGS sequence"/>
</dbReference>
<reference evidence="8 9" key="1">
    <citation type="submission" date="2015-03" db="EMBL/GenBank/DDBJ databases">
        <title>Genome sequencing of Methylobacterium tarhaniae DSM 25844.</title>
        <authorList>
            <person name="Chaudhry V."/>
            <person name="Patil P.B."/>
        </authorList>
    </citation>
    <scope>NUCLEOTIDE SEQUENCE [LARGE SCALE GENOMIC DNA]</scope>
    <source>
        <strain evidence="8 9">DSM 25844</strain>
    </source>
</reference>
<dbReference type="InterPro" id="IPR044143">
    <property type="entry name" value="GlgB_N_E_set_prok"/>
</dbReference>
<keyword evidence="4" id="KW-0320">Glycogen biosynthesis</keyword>
<keyword evidence="5" id="KW-0119">Carbohydrate metabolism</keyword>
<dbReference type="Gene3D" id="2.60.40.10">
    <property type="entry name" value="Immunoglobulins"/>
    <property type="match status" value="2"/>
</dbReference>
<evidence type="ECO:0000256" key="5">
    <source>
        <dbReference type="ARBA" id="ARBA00023277"/>
    </source>
</evidence>
<dbReference type="InterPro" id="IPR013783">
    <property type="entry name" value="Ig-like_fold"/>
</dbReference>
<feature type="domain" description="Glycoside hydrolase family 13 N-terminal" evidence="6">
    <location>
        <begin position="110"/>
        <end position="193"/>
    </location>
</feature>
<evidence type="ECO:0000259" key="6">
    <source>
        <dbReference type="Pfam" id="PF02922"/>
    </source>
</evidence>
<dbReference type="InterPro" id="IPR014756">
    <property type="entry name" value="Ig_E-set"/>
</dbReference>
<evidence type="ECO:0000313" key="9">
    <source>
        <dbReference type="Proteomes" id="UP000036449"/>
    </source>
</evidence>
<evidence type="ECO:0000259" key="7">
    <source>
        <dbReference type="Pfam" id="PF22019"/>
    </source>
</evidence>
<evidence type="ECO:0000256" key="1">
    <source>
        <dbReference type="ARBA" id="ARBA00022600"/>
    </source>
</evidence>
<dbReference type="Pfam" id="PF22019">
    <property type="entry name" value="GlgB_N"/>
    <property type="match status" value="1"/>
</dbReference>
<dbReference type="PANTHER" id="PTHR43651">
    <property type="entry name" value="1,4-ALPHA-GLUCAN-BRANCHING ENZYME"/>
    <property type="match status" value="1"/>
</dbReference>
<dbReference type="PANTHER" id="PTHR43651:SF3">
    <property type="entry name" value="1,4-ALPHA-GLUCAN-BRANCHING ENZYME"/>
    <property type="match status" value="1"/>
</dbReference>
<dbReference type="InterPro" id="IPR004193">
    <property type="entry name" value="Glyco_hydro_13_N"/>
</dbReference>
<keyword evidence="1" id="KW-0321">Glycogen metabolism</keyword>
<feature type="non-terminal residue" evidence="8">
    <location>
        <position position="209"/>
    </location>
</feature>
<evidence type="ECO:0000313" key="8">
    <source>
        <dbReference type="EMBL" id="KMO27452.1"/>
    </source>
</evidence>
<proteinExistence type="predicted"/>
<sequence length="209" mass="23265">MRAEHGDPFGVLGPHEVGEGQWEVRAVLPEARAATVVVAETRVPMERRHPAGFFVASFPHPQRPDYRIAVEGWDNTERTRRDPYEYGATLTQAEIGLLRDVGNDAVHRMLGAQAVEIGGTPGFRFAVWAPNARRVSVVGDFNDWDGRRHPMRLWQDGGVWELFIPELKKGGHYKFEIRGPDGALLPLKADPVAFAAQQPPETASRLEGL</sequence>
<keyword evidence="2" id="KW-0328">Glycosyltransferase</keyword>
<evidence type="ECO:0000256" key="2">
    <source>
        <dbReference type="ARBA" id="ARBA00022676"/>
    </source>
</evidence>
<dbReference type="GO" id="GO:0005978">
    <property type="term" value="P:glycogen biosynthetic process"/>
    <property type="evidence" value="ECO:0007669"/>
    <property type="project" value="UniProtKB-KW"/>
</dbReference>
<dbReference type="PATRIC" id="fig|1187852.3.peg.5014"/>
<dbReference type="InterPro" id="IPR054169">
    <property type="entry name" value="GlgB_N"/>
</dbReference>
<evidence type="ECO:0000256" key="4">
    <source>
        <dbReference type="ARBA" id="ARBA00023056"/>
    </source>
</evidence>
<organism evidence="8 9">
    <name type="scientific">Methylobacterium tarhaniae</name>
    <dbReference type="NCBI Taxonomy" id="1187852"/>
    <lineage>
        <taxon>Bacteria</taxon>
        <taxon>Pseudomonadati</taxon>
        <taxon>Pseudomonadota</taxon>
        <taxon>Alphaproteobacteria</taxon>
        <taxon>Hyphomicrobiales</taxon>
        <taxon>Methylobacteriaceae</taxon>
        <taxon>Methylobacterium</taxon>
    </lineage>
</organism>
<dbReference type="FunFam" id="2.60.40.10:FF:000169">
    <property type="entry name" value="1,4-alpha-glucan branching enzyme GlgB"/>
    <property type="match status" value="1"/>
</dbReference>
<keyword evidence="9" id="KW-1185">Reference proteome</keyword>
<accession>A0A0J6S1J3</accession>
<protein>
    <submittedName>
        <fullName evidence="8">Glycogen branching protein</fullName>
    </submittedName>
</protein>
<dbReference type="GO" id="GO:0004553">
    <property type="term" value="F:hydrolase activity, hydrolyzing O-glycosyl compounds"/>
    <property type="evidence" value="ECO:0007669"/>
    <property type="project" value="InterPro"/>
</dbReference>
<dbReference type="GO" id="GO:0003844">
    <property type="term" value="F:1,4-alpha-glucan branching enzyme activity"/>
    <property type="evidence" value="ECO:0007669"/>
    <property type="project" value="TreeGrafter"/>
</dbReference>
<dbReference type="EMBL" id="LABZ01000426">
    <property type="protein sequence ID" value="KMO27452.1"/>
    <property type="molecule type" value="Genomic_DNA"/>
</dbReference>
<evidence type="ECO:0000256" key="3">
    <source>
        <dbReference type="ARBA" id="ARBA00022679"/>
    </source>
</evidence>
<comment type="caution">
    <text evidence="8">The sequence shown here is derived from an EMBL/GenBank/DDBJ whole genome shotgun (WGS) entry which is preliminary data.</text>
</comment>
<feature type="domain" description="1,4-alpha-glucan branching enzyme GlgB N-terminal" evidence="7">
    <location>
        <begin position="2"/>
        <end position="84"/>
    </location>
</feature>